<proteinExistence type="predicted"/>
<dbReference type="EMBL" id="JARJCW010000104">
    <property type="protein sequence ID" value="KAJ7193773.1"/>
    <property type="molecule type" value="Genomic_DNA"/>
</dbReference>
<evidence type="ECO:0000313" key="1">
    <source>
        <dbReference type="EMBL" id="KAJ7193773.1"/>
    </source>
</evidence>
<organism evidence="1 2">
    <name type="scientific">Mycena pura</name>
    <dbReference type="NCBI Taxonomy" id="153505"/>
    <lineage>
        <taxon>Eukaryota</taxon>
        <taxon>Fungi</taxon>
        <taxon>Dikarya</taxon>
        <taxon>Basidiomycota</taxon>
        <taxon>Agaricomycotina</taxon>
        <taxon>Agaricomycetes</taxon>
        <taxon>Agaricomycetidae</taxon>
        <taxon>Agaricales</taxon>
        <taxon>Marasmiineae</taxon>
        <taxon>Mycenaceae</taxon>
        <taxon>Mycena</taxon>
    </lineage>
</organism>
<reference evidence="1" key="1">
    <citation type="submission" date="2023-03" db="EMBL/GenBank/DDBJ databases">
        <title>Massive genome expansion in bonnet fungi (Mycena s.s.) driven by repeated elements and novel gene families across ecological guilds.</title>
        <authorList>
            <consortium name="Lawrence Berkeley National Laboratory"/>
            <person name="Harder C.B."/>
            <person name="Miyauchi S."/>
            <person name="Viragh M."/>
            <person name="Kuo A."/>
            <person name="Thoen E."/>
            <person name="Andreopoulos B."/>
            <person name="Lu D."/>
            <person name="Skrede I."/>
            <person name="Drula E."/>
            <person name="Henrissat B."/>
            <person name="Morin E."/>
            <person name="Kohler A."/>
            <person name="Barry K."/>
            <person name="LaButti K."/>
            <person name="Morin E."/>
            <person name="Salamov A."/>
            <person name="Lipzen A."/>
            <person name="Mereny Z."/>
            <person name="Hegedus B."/>
            <person name="Baldrian P."/>
            <person name="Stursova M."/>
            <person name="Weitz H."/>
            <person name="Taylor A."/>
            <person name="Grigoriev I.V."/>
            <person name="Nagy L.G."/>
            <person name="Martin F."/>
            <person name="Kauserud H."/>
        </authorList>
    </citation>
    <scope>NUCLEOTIDE SEQUENCE</scope>
    <source>
        <strain evidence="1">9144</strain>
    </source>
</reference>
<name>A0AAD6UZM4_9AGAR</name>
<dbReference type="AlphaFoldDB" id="A0AAD6UZM4"/>
<dbReference type="Gene3D" id="1.20.1280.50">
    <property type="match status" value="1"/>
</dbReference>
<sequence length="263" mass="30771">MSTGHDSRSDRARIAELDPEISKLEGSLRILRSERDIIKKRLDRYPFLFMTRSHDADCARIANIDAEISKLEGLLRILRPERDIIWERLDQYPVLTLPNEIVSEIFLKFIPVYPLCPWMIGIHSPSHLMRICRQWRDIAQSTPQLWRAISASTPNMQEETAQRYVRLVKTWLIRSGSCPLSIQLGYHAIPSYKEDIMEAILPHTSRWEYITLLYIALPHVDSFPLLRQLNITFQTPVFTIRDAPRLRTATLWNQCDYASKFLP</sequence>
<evidence type="ECO:0008006" key="3">
    <source>
        <dbReference type="Google" id="ProtNLM"/>
    </source>
</evidence>
<accession>A0AAD6UZM4</accession>
<dbReference type="Proteomes" id="UP001219525">
    <property type="component" value="Unassembled WGS sequence"/>
</dbReference>
<comment type="caution">
    <text evidence="1">The sequence shown here is derived from an EMBL/GenBank/DDBJ whole genome shotgun (WGS) entry which is preliminary data.</text>
</comment>
<evidence type="ECO:0000313" key="2">
    <source>
        <dbReference type="Proteomes" id="UP001219525"/>
    </source>
</evidence>
<dbReference type="SUPFAM" id="SSF81383">
    <property type="entry name" value="F-box domain"/>
    <property type="match status" value="1"/>
</dbReference>
<keyword evidence="2" id="KW-1185">Reference proteome</keyword>
<protein>
    <recommendedName>
        <fullName evidence="3">F-box domain-containing protein</fullName>
    </recommendedName>
</protein>
<gene>
    <name evidence="1" type="ORF">GGX14DRAFT_505677</name>
</gene>
<dbReference type="InterPro" id="IPR036047">
    <property type="entry name" value="F-box-like_dom_sf"/>
</dbReference>